<feature type="compositionally biased region" description="Low complexity" evidence="1">
    <location>
        <begin position="113"/>
        <end position="138"/>
    </location>
</feature>
<dbReference type="RefSeq" id="WP_137335476.1">
    <property type="nucleotide sequence ID" value="NZ_CP040078.1"/>
</dbReference>
<sequence>MPAGTGAYNEERQTARPVPRQWRLNHTGGISLVIFVLLFGAYALMTQHANRTSSHEGPLHTVIGQVTPSRGSSVSANPVPAQETATNQAAGTQSLSTNIPESSHASAAPLQEPTQPAASLTAPSTAPPVAQQQVPAPSNSSEAPLHEPLQPPSSLPAPPAAPPVAQQPQAPAPSAKDHESAHVAQQPPAPAPGAKDRESAHIAQRSPAPAPSAKGHVPAPVASQQRFADNRTDADARSAAAPATHKPQDNDLTTPYLATARTDLDENNLAGARAALTKALDKGPANSDALMLRQDLLSREHARDAALNTARACLAQHSWKCAWHSAGNALSIDSSSAEASALEQRSLVNWGATDQAEGQSPDTGH</sequence>
<organism evidence="3 4">
    <name type="scientific">Trinickia violacea</name>
    <dbReference type="NCBI Taxonomy" id="2571746"/>
    <lineage>
        <taxon>Bacteria</taxon>
        <taxon>Pseudomonadati</taxon>
        <taxon>Pseudomonadota</taxon>
        <taxon>Betaproteobacteria</taxon>
        <taxon>Burkholderiales</taxon>
        <taxon>Burkholderiaceae</taxon>
        <taxon>Trinickia</taxon>
    </lineage>
</organism>
<name>A0A4P8IXL4_9BURK</name>
<evidence type="ECO:0000313" key="4">
    <source>
        <dbReference type="Proteomes" id="UP000298656"/>
    </source>
</evidence>
<keyword evidence="2" id="KW-0472">Membrane</keyword>
<keyword evidence="4" id="KW-1185">Reference proteome</keyword>
<feature type="compositionally biased region" description="Polar residues" evidence="1">
    <location>
        <begin position="64"/>
        <end position="76"/>
    </location>
</feature>
<keyword evidence="2" id="KW-1133">Transmembrane helix</keyword>
<gene>
    <name evidence="3" type="ORF">FAZ95_26535</name>
</gene>
<dbReference type="KEGG" id="tvl:FAZ95_26535"/>
<feature type="compositionally biased region" description="Low complexity" evidence="1">
    <location>
        <begin position="163"/>
        <end position="174"/>
    </location>
</feature>
<proteinExistence type="predicted"/>
<evidence type="ECO:0000256" key="2">
    <source>
        <dbReference type="SAM" id="Phobius"/>
    </source>
</evidence>
<feature type="region of interest" description="Disordered" evidence="1">
    <location>
        <begin position="1"/>
        <end position="20"/>
    </location>
</feature>
<protein>
    <recommendedName>
        <fullName evidence="5">Tetratricopeptide repeat protein</fullName>
    </recommendedName>
</protein>
<accession>A0A4P8IXL4</accession>
<reference evidence="3 4" key="1">
    <citation type="submission" date="2019-05" db="EMBL/GenBank/DDBJ databases">
        <title>Burkholderia sp. DHOD12, isolated from subtropical forest soil.</title>
        <authorList>
            <person name="Gao Z.-H."/>
            <person name="Qiu L.-H."/>
        </authorList>
    </citation>
    <scope>NUCLEOTIDE SEQUENCE [LARGE SCALE GENOMIC DNA]</scope>
    <source>
        <strain evidence="3 4">DHOD12</strain>
    </source>
</reference>
<keyword evidence="2" id="KW-0812">Transmembrane</keyword>
<dbReference type="EMBL" id="CP040078">
    <property type="protein sequence ID" value="QCP52705.1"/>
    <property type="molecule type" value="Genomic_DNA"/>
</dbReference>
<dbReference type="Proteomes" id="UP000298656">
    <property type="component" value="Chromosome 2"/>
</dbReference>
<feature type="transmembrane region" description="Helical" evidence="2">
    <location>
        <begin position="26"/>
        <end position="45"/>
    </location>
</feature>
<evidence type="ECO:0008006" key="5">
    <source>
        <dbReference type="Google" id="ProtNLM"/>
    </source>
</evidence>
<evidence type="ECO:0000256" key="1">
    <source>
        <dbReference type="SAM" id="MobiDB-lite"/>
    </source>
</evidence>
<feature type="region of interest" description="Disordered" evidence="1">
    <location>
        <begin position="52"/>
        <end position="253"/>
    </location>
</feature>
<feature type="compositionally biased region" description="Polar residues" evidence="1">
    <location>
        <begin position="83"/>
        <end position="105"/>
    </location>
</feature>
<dbReference type="AlphaFoldDB" id="A0A4P8IXL4"/>
<evidence type="ECO:0000313" key="3">
    <source>
        <dbReference type="EMBL" id="QCP52705.1"/>
    </source>
</evidence>
<feature type="compositionally biased region" description="Pro residues" evidence="1">
    <location>
        <begin position="149"/>
        <end position="162"/>
    </location>
</feature>
<dbReference type="OrthoDB" id="9128660at2"/>